<dbReference type="EMBL" id="CM008964">
    <property type="protein sequence ID" value="PNW85978.1"/>
    <property type="molecule type" value="Genomic_DNA"/>
</dbReference>
<gene>
    <name evidence="4" type="ORF">CHLRE_03g201552v5</name>
</gene>
<dbReference type="InterPro" id="IPR008752">
    <property type="entry name" value="Peptidase_M11"/>
</dbReference>
<dbReference type="RefSeq" id="XP_042926631.1">
    <property type="nucleotide sequence ID" value="XM_043061371.1"/>
</dbReference>
<dbReference type="InterPro" id="IPR052506">
    <property type="entry name" value="Bact_Fn-Binding"/>
</dbReference>
<feature type="region of interest" description="Disordered" evidence="1">
    <location>
        <begin position="485"/>
        <end position="612"/>
    </location>
</feature>
<proteinExistence type="predicted"/>
<feature type="chain" id="PRO_5014413727" description="Peptidase M11 gametolysin domain-containing protein" evidence="2">
    <location>
        <begin position="29"/>
        <end position="612"/>
    </location>
</feature>
<dbReference type="OrthoDB" id="536446at2759"/>
<evidence type="ECO:0000256" key="1">
    <source>
        <dbReference type="SAM" id="MobiDB-lite"/>
    </source>
</evidence>
<reference evidence="4 5" key="1">
    <citation type="journal article" date="2007" name="Science">
        <title>The Chlamydomonas genome reveals the evolution of key animal and plant functions.</title>
        <authorList>
            <person name="Merchant S.S."/>
            <person name="Prochnik S.E."/>
            <person name="Vallon O."/>
            <person name="Harris E.H."/>
            <person name="Karpowicz S.J."/>
            <person name="Witman G.B."/>
            <person name="Terry A."/>
            <person name="Salamov A."/>
            <person name="Fritz-Laylin L.K."/>
            <person name="Marechal-Drouard L."/>
            <person name="Marshall W.F."/>
            <person name="Qu L.H."/>
            <person name="Nelson D.R."/>
            <person name="Sanderfoot A.A."/>
            <person name="Spalding M.H."/>
            <person name="Kapitonov V.V."/>
            <person name="Ren Q."/>
            <person name="Ferris P."/>
            <person name="Lindquist E."/>
            <person name="Shapiro H."/>
            <person name="Lucas S.M."/>
            <person name="Grimwood J."/>
            <person name="Schmutz J."/>
            <person name="Cardol P."/>
            <person name="Cerutti H."/>
            <person name="Chanfreau G."/>
            <person name="Chen C.L."/>
            <person name="Cognat V."/>
            <person name="Croft M.T."/>
            <person name="Dent R."/>
            <person name="Dutcher S."/>
            <person name="Fernandez E."/>
            <person name="Fukuzawa H."/>
            <person name="Gonzalez-Ballester D."/>
            <person name="Gonzalez-Halphen D."/>
            <person name="Hallmann A."/>
            <person name="Hanikenne M."/>
            <person name="Hippler M."/>
            <person name="Inwood W."/>
            <person name="Jabbari K."/>
            <person name="Kalanon M."/>
            <person name="Kuras R."/>
            <person name="Lefebvre P.A."/>
            <person name="Lemaire S.D."/>
            <person name="Lobanov A.V."/>
            <person name="Lohr M."/>
            <person name="Manuell A."/>
            <person name="Meier I."/>
            <person name="Mets L."/>
            <person name="Mittag M."/>
            <person name="Mittelmeier T."/>
            <person name="Moroney J.V."/>
            <person name="Moseley J."/>
            <person name="Napoli C."/>
            <person name="Nedelcu A.M."/>
            <person name="Niyogi K."/>
            <person name="Novoselov S.V."/>
            <person name="Paulsen I.T."/>
            <person name="Pazour G."/>
            <person name="Purton S."/>
            <person name="Ral J.P."/>
            <person name="Riano-Pachon D.M."/>
            <person name="Riekhof W."/>
            <person name="Rymarquis L."/>
            <person name="Schroda M."/>
            <person name="Stern D."/>
            <person name="Umen J."/>
            <person name="Willows R."/>
            <person name="Wilson N."/>
            <person name="Zimmer S.L."/>
            <person name="Allmer J."/>
            <person name="Balk J."/>
            <person name="Bisova K."/>
            <person name="Chen C.J."/>
            <person name="Elias M."/>
            <person name="Gendler K."/>
            <person name="Hauser C."/>
            <person name="Lamb M.R."/>
            <person name="Ledford H."/>
            <person name="Long J.C."/>
            <person name="Minagawa J."/>
            <person name="Page M.D."/>
            <person name="Pan J."/>
            <person name="Pootakham W."/>
            <person name="Roje S."/>
            <person name="Rose A."/>
            <person name="Stahlberg E."/>
            <person name="Terauchi A.M."/>
            <person name="Yang P."/>
            <person name="Ball S."/>
            <person name="Bowler C."/>
            <person name="Dieckmann C.L."/>
            <person name="Gladyshev V.N."/>
            <person name="Green P."/>
            <person name="Jorgensen R."/>
            <person name="Mayfield S."/>
            <person name="Mueller-Roeber B."/>
            <person name="Rajamani S."/>
            <person name="Sayre R.T."/>
            <person name="Brokstein P."/>
            <person name="Dubchak I."/>
            <person name="Goodstein D."/>
            <person name="Hornick L."/>
            <person name="Huang Y.W."/>
            <person name="Jhaveri J."/>
            <person name="Luo Y."/>
            <person name="Martinez D."/>
            <person name="Ngau W.C."/>
            <person name="Otillar B."/>
            <person name="Poliakov A."/>
            <person name="Porter A."/>
            <person name="Szajkowski L."/>
            <person name="Werner G."/>
            <person name="Zhou K."/>
            <person name="Grigoriev I.V."/>
            <person name="Rokhsar D.S."/>
            <person name="Grossman A.R."/>
        </authorList>
    </citation>
    <scope>NUCLEOTIDE SEQUENCE [LARGE SCALE GENOMIC DNA]</scope>
    <source>
        <strain evidence="5">CC-503</strain>
    </source>
</reference>
<dbReference type="PANTHER" id="PTHR48234">
    <property type="entry name" value="GH09231P"/>
    <property type="match status" value="1"/>
</dbReference>
<protein>
    <recommendedName>
        <fullName evidence="3">Peptidase M11 gametolysin domain-containing protein</fullName>
    </recommendedName>
</protein>
<dbReference type="STRING" id="3055.A0A2K3DZL8"/>
<evidence type="ECO:0000256" key="2">
    <source>
        <dbReference type="SAM" id="SignalP"/>
    </source>
</evidence>
<dbReference type="KEGG" id="cre:CHLRE_03g201552v5"/>
<keyword evidence="5" id="KW-1185">Reference proteome</keyword>
<feature type="region of interest" description="Disordered" evidence="1">
    <location>
        <begin position="65"/>
        <end position="85"/>
    </location>
</feature>
<feature type="signal peptide" evidence="2">
    <location>
        <begin position="1"/>
        <end position="28"/>
    </location>
</feature>
<feature type="compositionally biased region" description="Pro residues" evidence="1">
    <location>
        <begin position="565"/>
        <end position="583"/>
    </location>
</feature>
<dbReference type="Pfam" id="PF05548">
    <property type="entry name" value="Peptidase_M11"/>
    <property type="match status" value="1"/>
</dbReference>
<dbReference type="Proteomes" id="UP000006906">
    <property type="component" value="Chromosome 3"/>
</dbReference>
<evidence type="ECO:0000313" key="5">
    <source>
        <dbReference type="Proteomes" id="UP000006906"/>
    </source>
</evidence>
<dbReference type="AlphaFoldDB" id="A0A2K3DZL8"/>
<dbReference type="InParanoid" id="A0A2K3DZL8"/>
<feature type="compositionally biased region" description="Basic residues" evidence="1">
    <location>
        <begin position="584"/>
        <end position="612"/>
    </location>
</feature>
<dbReference type="PANTHER" id="PTHR48234:SF1">
    <property type="entry name" value="SEA DOMAIN-CONTAINING PROTEIN-RELATED"/>
    <property type="match status" value="1"/>
</dbReference>
<dbReference type="PRINTS" id="PR01217">
    <property type="entry name" value="PRICHEXTENSN"/>
</dbReference>
<evidence type="ECO:0000313" key="4">
    <source>
        <dbReference type="EMBL" id="PNW85978.1"/>
    </source>
</evidence>
<feature type="domain" description="Peptidase M11 gametolysin" evidence="3">
    <location>
        <begin position="129"/>
        <end position="440"/>
    </location>
</feature>
<dbReference type="GeneID" id="5724930"/>
<organism evidence="4 5">
    <name type="scientific">Chlamydomonas reinhardtii</name>
    <name type="common">Chlamydomonas smithii</name>
    <dbReference type="NCBI Taxonomy" id="3055"/>
    <lineage>
        <taxon>Eukaryota</taxon>
        <taxon>Viridiplantae</taxon>
        <taxon>Chlorophyta</taxon>
        <taxon>core chlorophytes</taxon>
        <taxon>Chlorophyceae</taxon>
        <taxon>CS clade</taxon>
        <taxon>Chlamydomonadales</taxon>
        <taxon>Chlamydomonadaceae</taxon>
        <taxon>Chlamydomonas</taxon>
    </lineage>
</organism>
<feature type="compositionally biased region" description="Pro residues" evidence="1">
    <location>
        <begin position="491"/>
        <end position="557"/>
    </location>
</feature>
<evidence type="ECO:0000259" key="3">
    <source>
        <dbReference type="Pfam" id="PF05548"/>
    </source>
</evidence>
<accession>A0A2K3DZL8</accession>
<sequence>MARPRASGALVALGVVAALCLQAGHVFAQAPGQDKKNIEGELTYIDYHDGTGDWALLDKSNNGRKFQPLGKGKKPPKKDKNGKDLEPGQYMTIGCTVDATTGQCSFIDATDVAILKPAFIPPATNVRERLLVVIVDAPSCGSGAAAGATPSNLATLYFGPNSDGKGGWADRLETCSYGEVVWEPPTSGLTQFVTVTPSCSWPTSTCDSWAMANAANTAAQTKLGATAFATFTHFHLVMAVPSACSWAGLATLGGGVGGGGQVWLNTNTWTQTFGTFQVPLQESIHNFVLYHGFSSGIEYQDKTTFMGTGLGCPAITEKRWLGWASPVAGGDGLDAAALPAGAALGPFNLPASWSTGLGNHVRVRPTWTSFYTNTLYGMNLYFEFRQAKMGDISLDALYANKVVVHEIMSYMDNDLATYRSSDPHSNYMSNVAPNTRTVLNSPSLGVSYNLVMYVGAQFGASSEFVPVYVCRYATADTECDTLANVLANTPKNPPPPPRPSPPPAPPPPPPPPPAPPPPPSPAPPPPPPPRPPPPPPSPKPPPPPSPRPPNPSPPPKGQKPKPGLNAPPLPPFFESPAVRAPPPPRRRSPPPHRRSPPPHRKSPPPHRRPHRK</sequence>
<name>A0A2K3DZL8_CHLRE</name>
<dbReference type="Gramene" id="PNW85978">
    <property type="protein sequence ID" value="PNW85978"/>
    <property type="gene ID" value="CHLRE_03g201552v5"/>
</dbReference>
<dbReference type="ExpressionAtlas" id="A0A2K3DZL8">
    <property type="expression patterns" value="baseline"/>
</dbReference>
<keyword evidence="2" id="KW-0732">Signal</keyword>